<dbReference type="AlphaFoldDB" id="A0A3M7SRK3"/>
<accession>A0A3M7SRK3</accession>
<proteinExistence type="predicted"/>
<evidence type="ECO:0000313" key="2">
    <source>
        <dbReference type="Proteomes" id="UP000276133"/>
    </source>
</evidence>
<organism evidence="1 2">
    <name type="scientific">Brachionus plicatilis</name>
    <name type="common">Marine rotifer</name>
    <name type="synonym">Brachionus muelleri</name>
    <dbReference type="NCBI Taxonomy" id="10195"/>
    <lineage>
        <taxon>Eukaryota</taxon>
        <taxon>Metazoa</taxon>
        <taxon>Spiralia</taxon>
        <taxon>Gnathifera</taxon>
        <taxon>Rotifera</taxon>
        <taxon>Eurotatoria</taxon>
        <taxon>Monogononta</taxon>
        <taxon>Pseudotrocha</taxon>
        <taxon>Ploima</taxon>
        <taxon>Brachionidae</taxon>
        <taxon>Brachionus</taxon>
    </lineage>
</organism>
<gene>
    <name evidence="1" type="ORF">BpHYR1_015152</name>
</gene>
<comment type="caution">
    <text evidence="1">The sequence shown here is derived from an EMBL/GenBank/DDBJ whole genome shotgun (WGS) entry which is preliminary data.</text>
</comment>
<evidence type="ECO:0000313" key="1">
    <source>
        <dbReference type="EMBL" id="RNA38376.1"/>
    </source>
</evidence>
<keyword evidence="2" id="KW-1185">Reference proteome</keyword>
<sequence>MSYIIRSGFISKNLYTLGLSNAIHKFLTILHHLYSSFEKKTQTSFPTDDVICDKKFNITVAGHICLDKDHHI</sequence>
<name>A0A3M7SRK3_BRAPC</name>
<dbReference type="EMBL" id="REGN01000882">
    <property type="protein sequence ID" value="RNA38376.1"/>
    <property type="molecule type" value="Genomic_DNA"/>
</dbReference>
<dbReference type="Proteomes" id="UP000276133">
    <property type="component" value="Unassembled WGS sequence"/>
</dbReference>
<protein>
    <submittedName>
        <fullName evidence="1">Uncharacterized protein</fullName>
    </submittedName>
</protein>
<reference evidence="1 2" key="1">
    <citation type="journal article" date="2018" name="Sci. Rep.">
        <title>Genomic signatures of local adaptation to the degree of environmental predictability in rotifers.</title>
        <authorList>
            <person name="Franch-Gras L."/>
            <person name="Hahn C."/>
            <person name="Garcia-Roger E.M."/>
            <person name="Carmona M.J."/>
            <person name="Serra M."/>
            <person name="Gomez A."/>
        </authorList>
    </citation>
    <scope>NUCLEOTIDE SEQUENCE [LARGE SCALE GENOMIC DNA]</scope>
    <source>
        <strain evidence="1">HYR1</strain>
    </source>
</reference>